<feature type="domain" description="HTH merR-type" evidence="3">
    <location>
        <begin position="1"/>
        <end position="68"/>
    </location>
</feature>
<evidence type="ECO:0000313" key="5">
    <source>
        <dbReference type="Proteomes" id="UP001321526"/>
    </source>
</evidence>
<organism evidence="4 5">
    <name type="scientific">Salinicola endophyticus</name>
    <dbReference type="NCBI Taxonomy" id="1949083"/>
    <lineage>
        <taxon>Bacteria</taxon>
        <taxon>Pseudomonadati</taxon>
        <taxon>Pseudomonadota</taxon>
        <taxon>Gammaproteobacteria</taxon>
        <taxon>Oceanospirillales</taxon>
        <taxon>Halomonadaceae</taxon>
        <taxon>Salinicola</taxon>
    </lineage>
</organism>
<evidence type="ECO:0000259" key="3">
    <source>
        <dbReference type="PROSITE" id="PS50937"/>
    </source>
</evidence>
<proteinExistence type="predicted"/>
<dbReference type="PANTHER" id="PTHR30204">
    <property type="entry name" value="REDOX-CYCLING DRUG-SENSING TRANSCRIPTIONAL ACTIVATOR SOXR"/>
    <property type="match status" value="1"/>
</dbReference>
<accession>A0ABY8FGW6</accession>
<evidence type="ECO:0000256" key="2">
    <source>
        <dbReference type="SAM" id="MobiDB-lite"/>
    </source>
</evidence>
<dbReference type="InterPro" id="IPR009061">
    <property type="entry name" value="DNA-bd_dom_put_sf"/>
</dbReference>
<keyword evidence="5" id="KW-1185">Reference proteome</keyword>
<feature type="region of interest" description="Disordered" evidence="2">
    <location>
        <begin position="131"/>
        <end position="150"/>
    </location>
</feature>
<dbReference type="Pfam" id="PF13411">
    <property type="entry name" value="MerR_1"/>
    <property type="match status" value="1"/>
</dbReference>
<dbReference type="SMART" id="SM00422">
    <property type="entry name" value="HTH_MERR"/>
    <property type="match status" value="1"/>
</dbReference>
<name>A0ABY8FGW6_9GAMM</name>
<dbReference type="CDD" id="cd04781">
    <property type="entry name" value="HTH_MerR-like_sg6"/>
    <property type="match status" value="1"/>
</dbReference>
<dbReference type="GO" id="GO:0003677">
    <property type="term" value="F:DNA binding"/>
    <property type="evidence" value="ECO:0007669"/>
    <property type="project" value="UniProtKB-KW"/>
</dbReference>
<evidence type="ECO:0000256" key="1">
    <source>
        <dbReference type="ARBA" id="ARBA00023125"/>
    </source>
</evidence>
<keyword evidence="1 4" id="KW-0238">DNA-binding</keyword>
<feature type="compositionally biased region" description="Polar residues" evidence="2">
    <location>
        <begin position="139"/>
        <end position="150"/>
    </location>
</feature>
<dbReference type="EMBL" id="CP035631">
    <property type="protein sequence ID" value="WFF42046.1"/>
    <property type="molecule type" value="Genomic_DNA"/>
</dbReference>
<dbReference type="InterPro" id="IPR047057">
    <property type="entry name" value="MerR_fam"/>
</dbReference>
<dbReference type="SUPFAM" id="SSF46955">
    <property type="entry name" value="Putative DNA-binding domain"/>
    <property type="match status" value="1"/>
</dbReference>
<dbReference type="InterPro" id="IPR000551">
    <property type="entry name" value="MerR-type_HTH_dom"/>
</dbReference>
<evidence type="ECO:0000313" key="4">
    <source>
        <dbReference type="EMBL" id="WFF42046.1"/>
    </source>
</evidence>
<dbReference type="Proteomes" id="UP001321526">
    <property type="component" value="Chromosome"/>
</dbReference>
<dbReference type="PRINTS" id="PR00040">
    <property type="entry name" value="HTHMERR"/>
</dbReference>
<reference evidence="4 5" key="1">
    <citation type="submission" date="2019-01" db="EMBL/GenBank/DDBJ databases">
        <title>Genome sequence of Salinicola endophyticus REST5.</title>
        <authorList>
            <person name="Nascimento F.X."/>
        </authorList>
    </citation>
    <scope>NUCLEOTIDE SEQUENCE [LARGE SCALE GENOMIC DNA]</scope>
    <source>
        <strain evidence="4 5">REST5</strain>
    </source>
</reference>
<dbReference type="PANTHER" id="PTHR30204:SF97">
    <property type="entry name" value="MERR FAMILY REGULATORY PROTEIN"/>
    <property type="match status" value="1"/>
</dbReference>
<gene>
    <name evidence="4" type="ORF">EVC62_11330</name>
</gene>
<dbReference type="RefSeq" id="WP_282234905.1">
    <property type="nucleotide sequence ID" value="NZ_CP035631.1"/>
</dbReference>
<sequence length="150" mass="16255">MDISEVARRTGVPASTLRFYEKKGLISATRSAGQRRQFAPSVLDQLGLIALGQAGGLSLDEIGTMLSPSSAPQVDRELLIAKADEIDATIKRLRAMSEGLRHAAECPAPSHAQCPTFQRLIKVTAAARWKQGRMADPATGTQRSNAMRRR</sequence>
<protein>
    <submittedName>
        <fullName evidence="4">MerR family DNA-binding transcriptional regulator</fullName>
    </submittedName>
</protein>
<dbReference type="Gene3D" id="1.10.1660.10">
    <property type="match status" value="1"/>
</dbReference>
<dbReference type="PROSITE" id="PS50937">
    <property type="entry name" value="HTH_MERR_2"/>
    <property type="match status" value="1"/>
</dbReference>